<feature type="domain" description="DUF1559" evidence="3">
    <location>
        <begin position="32"/>
        <end position="68"/>
    </location>
</feature>
<dbReference type="InterPro" id="IPR000983">
    <property type="entry name" value="Bac_GSPG_pilin"/>
</dbReference>
<dbReference type="Pfam" id="PF07596">
    <property type="entry name" value="SBP_bac_10"/>
    <property type="match status" value="1"/>
</dbReference>
<proteinExistence type="predicted"/>
<dbReference type="Proteomes" id="UP000485484">
    <property type="component" value="Unassembled WGS sequence"/>
</dbReference>
<feature type="region of interest" description="Disordered" evidence="2">
    <location>
        <begin position="123"/>
        <end position="149"/>
    </location>
</feature>
<gene>
    <name evidence="4" type="primary">pulG_3</name>
    <name evidence="4" type="ORF">BWY73_00031</name>
</gene>
<dbReference type="EMBL" id="MWAK01000002">
    <property type="protein sequence ID" value="OPZ93933.1"/>
    <property type="molecule type" value="Genomic_DNA"/>
</dbReference>
<organism evidence="4 5">
    <name type="scientific">candidate division TA06 bacterium ADurb.Bin417</name>
    <dbReference type="NCBI Taxonomy" id="1852828"/>
    <lineage>
        <taxon>Bacteria</taxon>
        <taxon>Bacteria division TA06</taxon>
    </lineage>
</organism>
<comment type="caution">
    <text evidence="4">The sequence shown here is derived from an EMBL/GenBank/DDBJ whole genome shotgun (WGS) entry which is preliminary data.</text>
</comment>
<dbReference type="Gene3D" id="3.30.700.10">
    <property type="entry name" value="Glycoprotein, Type 4 Pilin"/>
    <property type="match status" value="1"/>
</dbReference>
<dbReference type="PRINTS" id="PR00813">
    <property type="entry name" value="BCTERIALGSPG"/>
</dbReference>
<dbReference type="AlphaFoldDB" id="A0A1V5ML06"/>
<dbReference type="SUPFAM" id="SSF54523">
    <property type="entry name" value="Pili subunits"/>
    <property type="match status" value="1"/>
</dbReference>
<dbReference type="InterPro" id="IPR012902">
    <property type="entry name" value="N_methyl_site"/>
</dbReference>
<keyword evidence="1" id="KW-0488">Methylation</keyword>
<name>A0A1V5ML06_UNCT6</name>
<protein>
    <submittedName>
        <fullName evidence="4">Type II secretion system protein G</fullName>
    </submittedName>
</protein>
<evidence type="ECO:0000259" key="3">
    <source>
        <dbReference type="Pfam" id="PF07596"/>
    </source>
</evidence>
<dbReference type="Pfam" id="PF07963">
    <property type="entry name" value="N_methyl"/>
    <property type="match status" value="1"/>
</dbReference>
<sequence>MKSRKGFTLIELLVVIAIIAILAAMLLPALARAREQARRSNCLSNLKQLGLALHMYSQDYAEKFPKATDDKVVNDMQLLANYASAPKLFWCPSASADTVAATVAALEEGTISYAYQKAASEQTPSDSPLICDQSGAKDETPFDLTPDSDTNHGVDGINILYVDGHVAWSPSGSIASNIGGATMSNPGL</sequence>
<accession>A0A1V5ML06</accession>
<dbReference type="NCBIfam" id="TIGR02532">
    <property type="entry name" value="IV_pilin_GFxxxE"/>
    <property type="match status" value="1"/>
</dbReference>
<dbReference type="GO" id="GO:0015627">
    <property type="term" value="C:type II protein secretion system complex"/>
    <property type="evidence" value="ECO:0007669"/>
    <property type="project" value="InterPro"/>
</dbReference>
<dbReference type="InterPro" id="IPR011453">
    <property type="entry name" value="DUF1559"/>
</dbReference>
<dbReference type="PANTHER" id="PTHR30093:SF2">
    <property type="entry name" value="TYPE II SECRETION SYSTEM PROTEIN H"/>
    <property type="match status" value="1"/>
</dbReference>
<evidence type="ECO:0000256" key="2">
    <source>
        <dbReference type="SAM" id="MobiDB-lite"/>
    </source>
</evidence>
<dbReference type="InterPro" id="IPR045584">
    <property type="entry name" value="Pilin-like"/>
</dbReference>
<dbReference type="PROSITE" id="PS00409">
    <property type="entry name" value="PROKAR_NTER_METHYL"/>
    <property type="match status" value="1"/>
</dbReference>
<evidence type="ECO:0000256" key="1">
    <source>
        <dbReference type="ARBA" id="ARBA00022481"/>
    </source>
</evidence>
<dbReference type="PANTHER" id="PTHR30093">
    <property type="entry name" value="GENERAL SECRETION PATHWAY PROTEIN G"/>
    <property type="match status" value="1"/>
</dbReference>
<evidence type="ECO:0000313" key="5">
    <source>
        <dbReference type="Proteomes" id="UP000485484"/>
    </source>
</evidence>
<dbReference type="GO" id="GO:0015628">
    <property type="term" value="P:protein secretion by the type II secretion system"/>
    <property type="evidence" value="ECO:0007669"/>
    <property type="project" value="InterPro"/>
</dbReference>
<evidence type="ECO:0000313" key="4">
    <source>
        <dbReference type="EMBL" id="OPZ93933.1"/>
    </source>
</evidence>
<reference evidence="4 5" key="1">
    <citation type="submission" date="2017-02" db="EMBL/GenBank/DDBJ databases">
        <title>Delving into the versatile metabolic prowess of the omnipresent phylum Bacteroidetes.</title>
        <authorList>
            <person name="Nobu M.K."/>
            <person name="Mei R."/>
            <person name="Narihiro T."/>
            <person name="Kuroda K."/>
            <person name="Liu W.-T."/>
        </authorList>
    </citation>
    <scope>NUCLEOTIDE SEQUENCE [LARGE SCALE GENOMIC DNA]</scope>
    <source>
        <strain evidence="4">ADurb.Bin417</strain>
    </source>
</reference>